<dbReference type="AlphaFoldDB" id="A0A1U8KID3"/>
<dbReference type="RefSeq" id="XP_016702306.1">
    <property type="nucleotide sequence ID" value="XM_016846817.1"/>
</dbReference>
<dbReference type="InterPro" id="IPR021109">
    <property type="entry name" value="Peptidase_aspartic_dom_sf"/>
</dbReference>
<reference evidence="3" key="2">
    <citation type="submission" date="2025-08" db="UniProtKB">
        <authorList>
            <consortium name="RefSeq"/>
        </authorList>
    </citation>
    <scope>IDENTIFICATION</scope>
</reference>
<dbReference type="KEGG" id="ghi:107917468"/>
<evidence type="ECO:0000313" key="2">
    <source>
        <dbReference type="Proteomes" id="UP000818029"/>
    </source>
</evidence>
<feature type="region of interest" description="Disordered" evidence="1">
    <location>
        <begin position="114"/>
        <end position="138"/>
    </location>
</feature>
<dbReference type="PANTHER" id="PTHR33067">
    <property type="entry name" value="RNA-DIRECTED DNA POLYMERASE-RELATED"/>
    <property type="match status" value="1"/>
</dbReference>
<protein>
    <submittedName>
        <fullName evidence="3">Uncharacterized protein</fullName>
    </submittedName>
</protein>
<evidence type="ECO:0000256" key="1">
    <source>
        <dbReference type="SAM" id="MobiDB-lite"/>
    </source>
</evidence>
<organism evidence="2 3">
    <name type="scientific">Gossypium hirsutum</name>
    <name type="common">Upland cotton</name>
    <name type="synonym">Gossypium mexicanum</name>
    <dbReference type="NCBI Taxonomy" id="3635"/>
    <lineage>
        <taxon>Eukaryota</taxon>
        <taxon>Viridiplantae</taxon>
        <taxon>Streptophyta</taxon>
        <taxon>Embryophyta</taxon>
        <taxon>Tracheophyta</taxon>
        <taxon>Spermatophyta</taxon>
        <taxon>Magnoliopsida</taxon>
        <taxon>eudicotyledons</taxon>
        <taxon>Gunneridae</taxon>
        <taxon>Pentapetalae</taxon>
        <taxon>rosids</taxon>
        <taxon>malvids</taxon>
        <taxon>Malvales</taxon>
        <taxon>Malvaceae</taxon>
        <taxon>Malvoideae</taxon>
        <taxon>Gossypium</taxon>
    </lineage>
</organism>
<keyword evidence="2" id="KW-1185">Reference proteome</keyword>
<proteinExistence type="predicted"/>
<dbReference type="OrthoDB" id="1937287at2759"/>
<accession>A0A1U8KID3</accession>
<dbReference type="PANTHER" id="PTHR33067:SF32">
    <property type="entry name" value="ASPARTIC PEPTIDASE DDI1-TYPE DOMAIN-CONTAINING PROTEIN"/>
    <property type="match status" value="1"/>
</dbReference>
<dbReference type="Proteomes" id="UP000818029">
    <property type="component" value="Chromosome A01"/>
</dbReference>
<gene>
    <name evidence="3" type="primary">LOC107917468</name>
</gene>
<reference evidence="2" key="1">
    <citation type="journal article" date="2020" name="Nat. Genet.">
        <title>Genomic diversifications of five Gossypium allopolyploid species and their impact on cotton improvement.</title>
        <authorList>
            <person name="Chen Z.J."/>
            <person name="Sreedasyam A."/>
            <person name="Ando A."/>
            <person name="Song Q."/>
            <person name="De Santiago L.M."/>
            <person name="Hulse-Kemp A.M."/>
            <person name="Ding M."/>
            <person name="Ye W."/>
            <person name="Kirkbride R.C."/>
            <person name="Jenkins J."/>
            <person name="Plott C."/>
            <person name="Lovell J."/>
            <person name="Lin Y.M."/>
            <person name="Vaughn R."/>
            <person name="Liu B."/>
            <person name="Simpson S."/>
            <person name="Scheffler B.E."/>
            <person name="Wen L."/>
            <person name="Saski C.A."/>
            <person name="Grover C.E."/>
            <person name="Hu G."/>
            <person name="Conover J.L."/>
            <person name="Carlson J.W."/>
            <person name="Shu S."/>
            <person name="Boston L.B."/>
            <person name="Williams M."/>
            <person name="Peterson D.G."/>
            <person name="McGee K."/>
            <person name="Jones D.C."/>
            <person name="Wendel J.F."/>
            <person name="Stelly D.M."/>
            <person name="Grimwood J."/>
            <person name="Schmutz J."/>
        </authorList>
    </citation>
    <scope>NUCLEOTIDE SEQUENCE [LARGE SCALE GENOMIC DNA]</scope>
    <source>
        <strain evidence="2">cv. TM-1</strain>
    </source>
</reference>
<dbReference type="PaxDb" id="3635-A0A1U8KID3"/>
<sequence>MCDLGASMNLMPMSVFRNLGIEKARPTTVTLQLAGRSYAHPEVKIEDVPFLAASRTLNEVQKGELTIRVNDQQITFNIFDTLKCANENEECLAIGSIEIVVEEEFASFCHNNSDSDTDSLELDETKTFEEFSESTEAK</sequence>
<dbReference type="Gene3D" id="2.40.70.10">
    <property type="entry name" value="Acid Proteases"/>
    <property type="match status" value="1"/>
</dbReference>
<name>A0A1U8KID3_GOSHI</name>
<evidence type="ECO:0000313" key="3">
    <source>
        <dbReference type="RefSeq" id="XP_016702306.1"/>
    </source>
</evidence>
<feature type="compositionally biased region" description="Basic and acidic residues" evidence="1">
    <location>
        <begin position="123"/>
        <end position="138"/>
    </location>
</feature>
<dbReference type="GeneID" id="107917468"/>